<dbReference type="PANTHER" id="PTHR10192:SF28">
    <property type="entry name" value="MOLYBDOPTERIN MOLYBDENUMTRANSFERASE"/>
    <property type="match status" value="1"/>
</dbReference>
<dbReference type="AlphaFoldDB" id="A0A8D5U8F5"/>
<keyword evidence="3" id="KW-1185">Reference proteome</keyword>
<dbReference type="GO" id="GO:0006777">
    <property type="term" value="P:Mo-molybdopterin cofactor biosynthetic process"/>
    <property type="evidence" value="ECO:0007669"/>
    <property type="project" value="TreeGrafter"/>
</dbReference>
<feature type="domain" description="MoaB/Mog" evidence="1">
    <location>
        <begin position="27"/>
        <end position="184"/>
    </location>
</feature>
<dbReference type="Gene3D" id="3.40.980.10">
    <property type="entry name" value="MoaB/Mog-like domain"/>
    <property type="match status" value="1"/>
</dbReference>
<reference evidence="2 3" key="1">
    <citation type="submission" date="2021-04" db="EMBL/GenBank/DDBJ databases">
        <title>Complete genome sequence of Stygiolobus sp. KN-1.</title>
        <authorList>
            <person name="Nakamura K."/>
            <person name="Sakai H."/>
            <person name="Kurosawa N."/>
        </authorList>
    </citation>
    <scope>NUCLEOTIDE SEQUENCE [LARGE SCALE GENOMIC DNA]</scope>
    <source>
        <strain evidence="2 3">KN-1</strain>
    </source>
</reference>
<protein>
    <recommendedName>
        <fullName evidence="1">MoaB/Mog domain-containing protein</fullName>
    </recommendedName>
</protein>
<dbReference type="InterPro" id="IPR001453">
    <property type="entry name" value="MoaB/Mog_dom"/>
</dbReference>
<name>A0A8D5U8F5_9CREN</name>
<dbReference type="Proteomes" id="UP000825123">
    <property type="component" value="Chromosome"/>
</dbReference>
<dbReference type="Pfam" id="PF00994">
    <property type="entry name" value="MoCF_biosynth"/>
    <property type="match status" value="1"/>
</dbReference>
<evidence type="ECO:0000313" key="2">
    <source>
        <dbReference type="EMBL" id="BCU71531.1"/>
    </source>
</evidence>
<evidence type="ECO:0000313" key="3">
    <source>
        <dbReference type="Proteomes" id="UP000825123"/>
    </source>
</evidence>
<dbReference type="SMART" id="SM00852">
    <property type="entry name" value="MoCF_biosynth"/>
    <property type="match status" value="1"/>
</dbReference>
<proteinExistence type="predicted"/>
<dbReference type="GeneID" id="66164544"/>
<gene>
    <name evidence="2" type="ORF">KN1_28280</name>
</gene>
<dbReference type="GO" id="GO:0061599">
    <property type="term" value="F:molybdopterin molybdotransferase activity"/>
    <property type="evidence" value="ECO:0007669"/>
    <property type="project" value="TreeGrafter"/>
</dbReference>
<dbReference type="KEGG" id="csty:KN1_28280"/>
<dbReference type="RefSeq" id="WP_221288326.1">
    <property type="nucleotide sequence ID" value="NZ_AP024597.1"/>
</dbReference>
<dbReference type="PANTHER" id="PTHR10192">
    <property type="entry name" value="MOLYBDOPTERIN BIOSYNTHESIS PROTEIN"/>
    <property type="match status" value="1"/>
</dbReference>
<sequence>MKKEEVEGIIPGKKLISITPFKYSKVGVVITGTEIYEGRKKDLYMPVIEEKCKKYGWTIVKSEVVPDDEDAISKAVLRSIDSGAEAVIVTGGTSVDPTDKTYQAFKKLNANIIAYGVPVKPTTMTIVAMLNNVPLFGVSAGGIHFKEYNTIDIMFTRMMTGKVPEPRNIAEIGHGGILWSFEQKMKDYGSGH</sequence>
<dbReference type="SUPFAM" id="SSF53218">
    <property type="entry name" value="Molybdenum cofactor biosynthesis proteins"/>
    <property type="match status" value="1"/>
</dbReference>
<organism evidence="2 3">
    <name type="scientific">Stygiolobus caldivivus</name>
    <dbReference type="NCBI Taxonomy" id="2824673"/>
    <lineage>
        <taxon>Archaea</taxon>
        <taxon>Thermoproteota</taxon>
        <taxon>Thermoprotei</taxon>
        <taxon>Sulfolobales</taxon>
        <taxon>Sulfolobaceae</taxon>
        <taxon>Stygiolobus</taxon>
    </lineage>
</organism>
<dbReference type="GO" id="GO:0005829">
    <property type="term" value="C:cytosol"/>
    <property type="evidence" value="ECO:0007669"/>
    <property type="project" value="TreeGrafter"/>
</dbReference>
<accession>A0A8D5U8F5</accession>
<dbReference type="InterPro" id="IPR038987">
    <property type="entry name" value="MoeA-like"/>
</dbReference>
<dbReference type="EMBL" id="AP024597">
    <property type="protein sequence ID" value="BCU71531.1"/>
    <property type="molecule type" value="Genomic_DNA"/>
</dbReference>
<evidence type="ECO:0000259" key="1">
    <source>
        <dbReference type="SMART" id="SM00852"/>
    </source>
</evidence>
<dbReference type="InterPro" id="IPR036425">
    <property type="entry name" value="MoaB/Mog-like_dom_sf"/>
</dbReference>